<accession>A0A7I7SY38</accession>
<sequence length="533" mass="56092">MKRSARPLWVSFALITAAALTFTAVQLRPHPDWQLPPPISGPFATLLAISTNLGDSQAQSVELTAELRGPERPNRLEEWAAANGLSVRWGTGDRWAVVQGPPAHIASALRVAVHDYRGRAGQVFYASPQQPVVPASLTDTVAGLGRILSYTPYHSNSPSFRPLDVPDHSLPPDSLRTTYNVKPLTEAGYTGKGTTIAVFGFDGFDQADLDMFTATYGLPSLTPEVIGGVPEQRSGESTMDLQVAHAIAPDARKVLVNARTTVAGGSTYVKIAELMASVDQQFPGAIWTLSIGWGCDRMITAADLAPIRGAISTALAHGTTVFDASGDLAGLECKRGHDWSAPPGPADVGLDAVASLPEVTNVGGTTLSTDENYRWLSEQAWSDGPLTQGSGGGVSSLFDRPPWQANISSTTNTVRRLTPDVAAVADSSTGAVIVQHQQLVVGGGTSMAAPLWAGVAAVLNQFLVSNGGRPLGELNPMLYRLKAGATRPGFHDITLGANAVAVSQPGYDMVTGLGSPDVDNLARDILDVQRAPR</sequence>
<keyword evidence="4" id="KW-0378">Hydrolase</keyword>
<keyword evidence="5" id="KW-0720">Serine protease</keyword>
<organism evidence="9 10">
    <name type="scientific">Mycolicibacterium sarraceniae</name>
    <dbReference type="NCBI Taxonomy" id="1534348"/>
    <lineage>
        <taxon>Bacteria</taxon>
        <taxon>Bacillati</taxon>
        <taxon>Actinomycetota</taxon>
        <taxon>Actinomycetes</taxon>
        <taxon>Mycobacteriales</taxon>
        <taxon>Mycobacteriaceae</taxon>
        <taxon>Mycolicibacterium</taxon>
    </lineage>
</organism>
<dbReference type="InterPro" id="IPR030400">
    <property type="entry name" value="Sedolisin_dom"/>
</dbReference>
<dbReference type="InterPro" id="IPR023828">
    <property type="entry name" value="Peptidase_S8_Ser-AS"/>
</dbReference>
<dbReference type="GO" id="GO:0004252">
    <property type="term" value="F:serine-type endopeptidase activity"/>
    <property type="evidence" value="ECO:0007669"/>
    <property type="project" value="InterPro"/>
</dbReference>
<dbReference type="GO" id="GO:0046872">
    <property type="term" value="F:metal ion binding"/>
    <property type="evidence" value="ECO:0007669"/>
    <property type="project" value="UniProtKB-KW"/>
</dbReference>
<name>A0A7I7SY38_9MYCO</name>
<dbReference type="Proteomes" id="UP000466445">
    <property type="component" value="Chromosome"/>
</dbReference>
<dbReference type="KEGG" id="msar:MSAR_40610"/>
<dbReference type="InterPro" id="IPR036852">
    <property type="entry name" value="Peptidase_S8/S53_dom_sf"/>
</dbReference>
<dbReference type="Gene3D" id="3.40.50.200">
    <property type="entry name" value="Peptidase S8/S53 domain"/>
    <property type="match status" value="1"/>
</dbReference>
<evidence type="ECO:0000313" key="10">
    <source>
        <dbReference type="Proteomes" id="UP000466445"/>
    </source>
</evidence>
<dbReference type="PROSITE" id="PS00138">
    <property type="entry name" value="SUBTILASE_SER"/>
    <property type="match status" value="1"/>
</dbReference>
<dbReference type="RefSeq" id="WP_163699738.1">
    <property type="nucleotide sequence ID" value="NZ_AP022595.1"/>
</dbReference>
<evidence type="ECO:0000256" key="1">
    <source>
        <dbReference type="ARBA" id="ARBA00001913"/>
    </source>
</evidence>
<evidence type="ECO:0000259" key="8">
    <source>
        <dbReference type="PROSITE" id="PS51695"/>
    </source>
</evidence>
<dbReference type="EMBL" id="AP022595">
    <property type="protein sequence ID" value="BBY60925.1"/>
    <property type="molecule type" value="Genomic_DNA"/>
</dbReference>
<comment type="cofactor">
    <cofactor evidence="1">
        <name>Ca(2+)</name>
        <dbReference type="ChEBI" id="CHEBI:29108"/>
    </cofactor>
</comment>
<dbReference type="Pfam" id="PF09286">
    <property type="entry name" value="Pro-kuma_activ"/>
    <property type="match status" value="1"/>
</dbReference>
<dbReference type="SMART" id="SM00944">
    <property type="entry name" value="Pro-kuma_activ"/>
    <property type="match status" value="1"/>
</dbReference>
<dbReference type="AlphaFoldDB" id="A0A7I7SY38"/>
<evidence type="ECO:0000256" key="5">
    <source>
        <dbReference type="ARBA" id="ARBA00022825"/>
    </source>
</evidence>
<dbReference type="SUPFAM" id="SSF52743">
    <property type="entry name" value="Subtilisin-like"/>
    <property type="match status" value="1"/>
</dbReference>
<evidence type="ECO:0000256" key="7">
    <source>
        <dbReference type="ARBA" id="ARBA00023145"/>
    </source>
</evidence>
<dbReference type="GO" id="GO:0008240">
    <property type="term" value="F:tripeptidyl-peptidase activity"/>
    <property type="evidence" value="ECO:0007669"/>
    <property type="project" value="TreeGrafter"/>
</dbReference>
<dbReference type="GO" id="GO:0006508">
    <property type="term" value="P:proteolysis"/>
    <property type="evidence" value="ECO:0007669"/>
    <property type="project" value="UniProtKB-KW"/>
</dbReference>
<dbReference type="InterPro" id="IPR015366">
    <property type="entry name" value="S53_propep"/>
</dbReference>
<evidence type="ECO:0000313" key="9">
    <source>
        <dbReference type="EMBL" id="BBY60925.1"/>
    </source>
</evidence>
<reference evidence="9 10" key="1">
    <citation type="journal article" date="2019" name="Emerg. Microbes Infect.">
        <title>Comprehensive subspecies identification of 175 nontuberculous mycobacteria species based on 7547 genomic profiles.</title>
        <authorList>
            <person name="Matsumoto Y."/>
            <person name="Kinjo T."/>
            <person name="Motooka D."/>
            <person name="Nabeya D."/>
            <person name="Jung N."/>
            <person name="Uechi K."/>
            <person name="Horii T."/>
            <person name="Iida T."/>
            <person name="Fujita J."/>
            <person name="Nakamura S."/>
        </authorList>
    </citation>
    <scope>NUCLEOTIDE SEQUENCE [LARGE SCALE GENOMIC DNA]</scope>
    <source>
        <strain evidence="9 10">JCM 30395</strain>
    </source>
</reference>
<evidence type="ECO:0000256" key="3">
    <source>
        <dbReference type="ARBA" id="ARBA00022723"/>
    </source>
</evidence>
<feature type="domain" description="Peptidase S53" evidence="8">
    <location>
        <begin position="169"/>
        <end position="528"/>
    </location>
</feature>
<evidence type="ECO:0000256" key="2">
    <source>
        <dbReference type="ARBA" id="ARBA00022670"/>
    </source>
</evidence>
<proteinExistence type="predicted"/>
<dbReference type="PANTHER" id="PTHR14218:SF15">
    <property type="entry name" value="TRIPEPTIDYL-PEPTIDASE 1"/>
    <property type="match status" value="1"/>
</dbReference>
<keyword evidence="2" id="KW-0645">Protease</keyword>
<evidence type="ECO:0000256" key="4">
    <source>
        <dbReference type="ARBA" id="ARBA00022801"/>
    </source>
</evidence>
<protein>
    <submittedName>
        <fullName evidence="9">Kumamolisin</fullName>
    </submittedName>
</protein>
<gene>
    <name evidence="9" type="ORF">MSAR_40610</name>
</gene>
<dbReference type="CDD" id="cd04056">
    <property type="entry name" value="Peptidases_S53"/>
    <property type="match status" value="1"/>
</dbReference>
<evidence type="ECO:0000256" key="6">
    <source>
        <dbReference type="ARBA" id="ARBA00022837"/>
    </source>
</evidence>
<dbReference type="Pfam" id="PF00082">
    <property type="entry name" value="Peptidase_S8"/>
    <property type="match status" value="1"/>
</dbReference>
<keyword evidence="10" id="KW-1185">Reference proteome</keyword>
<keyword evidence="3" id="KW-0479">Metal-binding</keyword>
<keyword evidence="7" id="KW-0865">Zymogen</keyword>
<keyword evidence="6" id="KW-0106">Calcium</keyword>
<dbReference type="PROSITE" id="PS51695">
    <property type="entry name" value="SEDOLISIN"/>
    <property type="match status" value="1"/>
</dbReference>
<dbReference type="InterPro" id="IPR000209">
    <property type="entry name" value="Peptidase_S8/S53_dom"/>
</dbReference>
<dbReference type="SUPFAM" id="SSF54897">
    <property type="entry name" value="Protease propeptides/inhibitors"/>
    <property type="match status" value="1"/>
</dbReference>
<dbReference type="PANTHER" id="PTHR14218">
    <property type="entry name" value="PROTEASE S8 TRIPEPTIDYL PEPTIDASE I CLN2"/>
    <property type="match status" value="1"/>
</dbReference>
<dbReference type="InterPro" id="IPR050819">
    <property type="entry name" value="Tripeptidyl-peptidase_I"/>
</dbReference>